<feature type="domain" description="CzcB-like C-terminal circularly permuted SH3-like" evidence="4">
    <location>
        <begin position="332"/>
        <end position="393"/>
    </location>
</feature>
<dbReference type="Pfam" id="PF25975">
    <property type="entry name" value="CzcB_C"/>
    <property type="match status" value="1"/>
</dbReference>
<sequence length="408" mass="43840">MKKSALVPGLCSMLLLLWSCGDGSHNHSTHHESLATETGHEGEDPHDHEAAHGDEERHGNEEGHRPAHSDEIIISPEKAEAIGIMTETVQPAPFAGVIRTGGQILPAQGDERTVAATSDGIISFTGTWAEGARVGKGEPIFSILSGNIQDGDRIGRARVAYETAKAEYERASGLVGSKIIPMKEFLTIKENYENARMSYEALKPNADGTGASVEAPFEGFIKSIFVKDGDFVTLGTPLASVTQNRRLVLKADLSQRHYGMLHEITSANFSTQYSDKAVSISSLGGRLLSVGKGSADSSYYIPVTFEFDNRGSIVPGSFAQVWLLTSGKKNAISVPVSALTEEQGAYFVYLKLDESCYRKQEVRPGESNGARTEILSGLKPGDEVVTEGAYNVKLASASNVIPAHTHNH</sequence>
<dbReference type="Gene3D" id="2.40.420.20">
    <property type="match status" value="1"/>
</dbReference>
<dbReference type="SUPFAM" id="SSF111369">
    <property type="entry name" value="HlyD-like secretion proteins"/>
    <property type="match status" value="1"/>
</dbReference>
<evidence type="ECO:0000313" key="6">
    <source>
        <dbReference type="Proteomes" id="UP000810252"/>
    </source>
</evidence>
<reference evidence="5" key="1">
    <citation type="submission" date="2020-10" db="EMBL/GenBank/DDBJ databases">
        <authorList>
            <person name="Gilroy R."/>
        </authorList>
    </citation>
    <scope>NUCLEOTIDE SEQUENCE</scope>
    <source>
        <strain evidence="5">20514</strain>
    </source>
</reference>
<dbReference type="InterPro" id="IPR006143">
    <property type="entry name" value="RND_pump_MFP"/>
</dbReference>
<dbReference type="GO" id="GO:0060003">
    <property type="term" value="P:copper ion export"/>
    <property type="evidence" value="ECO:0007669"/>
    <property type="project" value="TreeGrafter"/>
</dbReference>
<dbReference type="PANTHER" id="PTHR30097:SF4">
    <property type="entry name" value="SLR6042 PROTEIN"/>
    <property type="match status" value="1"/>
</dbReference>
<evidence type="ECO:0000256" key="1">
    <source>
        <dbReference type="ARBA" id="ARBA00009477"/>
    </source>
</evidence>
<dbReference type="PANTHER" id="PTHR30097">
    <property type="entry name" value="CATION EFFLUX SYSTEM PROTEIN CUSB"/>
    <property type="match status" value="1"/>
</dbReference>
<dbReference type="Gene3D" id="2.40.50.100">
    <property type="match status" value="1"/>
</dbReference>
<dbReference type="Gene3D" id="2.40.30.170">
    <property type="match status" value="1"/>
</dbReference>
<comment type="similarity">
    <text evidence="1">Belongs to the membrane fusion protein (MFP) (TC 8.A.1) family.</text>
</comment>
<dbReference type="EMBL" id="JADIMQ010000041">
    <property type="protein sequence ID" value="MBO8448186.1"/>
    <property type="molecule type" value="Genomic_DNA"/>
</dbReference>
<gene>
    <name evidence="5" type="ORF">IAC29_02805</name>
</gene>
<reference evidence="5" key="2">
    <citation type="journal article" date="2021" name="PeerJ">
        <title>Extensive microbial diversity within the chicken gut microbiome revealed by metagenomics and culture.</title>
        <authorList>
            <person name="Gilroy R."/>
            <person name="Ravi A."/>
            <person name="Getino M."/>
            <person name="Pursley I."/>
            <person name="Horton D.L."/>
            <person name="Alikhan N.F."/>
            <person name="Baker D."/>
            <person name="Gharbi K."/>
            <person name="Hall N."/>
            <person name="Watson M."/>
            <person name="Adriaenssens E.M."/>
            <person name="Foster-Nyarko E."/>
            <person name="Jarju S."/>
            <person name="Secka A."/>
            <person name="Antonio M."/>
            <person name="Oren A."/>
            <person name="Chaudhuri R.R."/>
            <person name="La Ragione R."/>
            <person name="Hildebrand F."/>
            <person name="Pallen M.J."/>
        </authorList>
    </citation>
    <scope>NUCLEOTIDE SEQUENCE</scope>
    <source>
        <strain evidence="5">20514</strain>
    </source>
</reference>
<feature type="region of interest" description="Disordered" evidence="3">
    <location>
        <begin position="25"/>
        <end position="70"/>
    </location>
</feature>
<protein>
    <submittedName>
        <fullName evidence="5">Efflux RND transporter periplasmic adaptor subunit</fullName>
    </submittedName>
</protein>
<name>A0A9D9HE90_9BACT</name>
<proteinExistence type="inferred from homology"/>
<dbReference type="GO" id="GO:0016020">
    <property type="term" value="C:membrane"/>
    <property type="evidence" value="ECO:0007669"/>
    <property type="project" value="InterPro"/>
</dbReference>
<comment type="caution">
    <text evidence="5">The sequence shown here is derived from an EMBL/GenBank/DDBJ whole genome shotgun (WGS) entry which is preliminary data.</text>
</comment>
<dbReference type="AlphaFoldDB" id="A0A9D9HE90"/>
<dbReference type="NCBIfam" id="TIGR01730">
    <property type="entry name" value="RND_mfp"/>
    <property type="match status" value="1"/>
</dbReference>
<dbReference type="InterPro" id="IPR051909">
    <property type="entry name" value="MFP_Cation_Efflux"/>
</dbReference>
<evidence type="ECO:0000256" key="2">
    <source>
        <dbReference type="ARBA" id="ARBA00022448"/>
    </source>
</evidence>
<dbReference type="Proteomes" id="UP000810252">
    <property type="component" value="Unassembled WGS sequence"/>
</dbReference>
<accession>A0A9D9HE90</accession>
<feature type="compositionally biased region" description="Basic and acidic residues" evidence="3">
    <location>
        <begin position="29"/>
        <end position="70"/>
    </location>
</feature>
<keyword evidence="2" id="KW-0813">Transport</keyword>
<evidence type="ECO:0000259" key="4">
    <source>
        <dbReference type="Pfam" id="PF25975"/>
    </source>
</evidence>
<evidence type="ECO:0000313" key="5">
    <source>
        <dbReference type="EMBL" id="MBO8448186.1"/>
    </source>
</evidence>
<dbReference type="GO" id="GO:0030313">
    <property type="term" value="C:cell envelope"/>
    <property type="evidence" value="ECO:0007669"/>
    <property type="project" value="TreeGrafter"/>
</dbReference>
<dbReference type="GO" id="GO:0022857">
    <property type="term" value="F:transmembrane transporter activity"/>
    <property type="evidence" value="ECO:0007669"/>
    <property type="project" value="InterPro"/>
</dbReference>
<evidence type="ECO:0000256" key="3">
    <source>
        <dbReference type="SAM" id="MobiDB-lite"/>
    </source>
</evidence>
<dbReference type="Gene3D" id="1.10.287.470">
    <property type="entry name" value="Helix hairpin bin"/>
    <property type="match status" value="1"/>
</dbReference>
<organism evidence="5 6">
    <name type="scientific">Candidatus Cryptobacteroides merdigallinarum</name>
    <dbReference type="NCBI Taxonomy" id="2840770"/>
    <lineage>
        <taxon>Bacteria</taxon>
        <taxon>Pseudomonadati</taxon>
        <taxon>Bacteroidota</taxon>
        <taxon>Bacteroidia</taxon>
        <taxon>Bacteroidales</taxon>
        <taxon>Candidatus Cryptobacteroides</taxon>
    </lineage>
</organism>
<dbReference type="GO" id="GO:0015679">
    <property type="term" value="P:plasma membrane copper ion transport"/>
    <property type="evidence" value="ECO:0007669"/>
    <property type="project" value="TreeGrafter"/>
</dbReference>
<dbReference type="InterPro" id="IPR058649">
    <property type="entry name" value="CzcB_C"/>
</dbReference>